<name>A0A6N9NL49_9FLAO</name>
<evidence type="ECO:0000259" key="8">
    <source>
        <dbReference type="SMART" id="SM01221"/>
    </source>
</evidence>
<gene>
    <name evidence="10" type="primary">ftcD</name>
    <name evidence="10" type="ORF">GQN54_14975</name>
</gene>
<evidence type="ECO:0000256" key="4">
    <source>
        <dbReference type="ARBA" id="ARBA00022490"/>
    </source>
</evidence>
<dbReference type="Gene3D" id="3.30.990.10">
    <property type="entry name" value="Formiminotransferase, N-terminal subdomain"/>
    <property type="match status" value="1"/>
</dbReference>
<dbReference type="UniPathway" id="UPA00379">
    <property type="reaction ID" value="UER00555"/>
</dbReference>
<dbReference type="AlphaFoldDB" id="A0A6N9NL49"/>
<dbReference type="PANTHER" id="PTHR12234">
    <property type="entry name" value="FORMIMINOTRANSFERASE-CYCLODEAMINASE"/>
    <property type="match status" value="1"/>
</dbReference>
<dbReference type="InterPro" id="IPR037070">
    <property type="entry name" value="Formiminotransferase_C_sf"/>
</dbReference>
<keyword evidence="4" id="KW-0963">Cytoplasm</keyword>
<dbReference type="RefSeq" id="WP_160634374.1">
    <property type="nucleotide sequence ID" value="NZ_WWNE01000018.1"/>
</dbReference>
<dbReference type="Proteomes" id="UP000470771">
    <property type="component" value="Unassembled WGS sequence"/>
</dbReference>
<dbReference type="Gene3D" id="3.30.70.670">
    <property type="entry name" value="Formiminotransferase, C-terminal subdomain"/>
    <property type="match status" value="1"/>
</dbReference>
<keyword evidence="11" id="KW-1185">Reference proteome</keyword>
<dbReference type="Pfam" id="PF07837">
    <property type="entry name" value="FTCD_N"/>
    <property type="match status" value="1"/>
</dbReference>
<dbReference type="InterPro" id="IPR004227">
    <property type="entry name" value="Formiminotransferase_cat"/>
</dbReference>
<dbReference type="NCBIfam" id="TIGR02024">
    <property type="entry name" value="FtcD"/>
    <property type="match status" value="1"/>
</dbReference>
<dbReference type="InterPro" id="IPR037064">
    <property type="entry name" value="Formiminotransferase_N_sf"/>
</dbReference>
<comment type="pathway">
    <text evidence="2">Amino-acid degradation; L-histidine degradation into L-glutamate; L-glutamate from N-formimidoyl-L-glutamate (transferase route): step 1/1.</text>
</comment>
<keyword evidence="7" id="KW-0290">Folate-binding</keyword>
<accession>A0A6N9NL49</accession>
<evidence type="ECO:0000256" key="7">
    <source>
        <dbReference type="ARBA" id="ARBA00022954"/>
    </source>
</evidence>
<protein>
    <recommendedName>
        <fullName evidence="3">glutamate formimidoyltransferase</fullName>
        <ecNumber evidence="3">2.1.2.5</ecNumber>
    </recommendedName>
</protein>
<evidence type="ECO:0000256" key="6">
    <source>
        <dbReference type="ARBA" id="ARBA00022808"/>
    </source>
</evidence>
<feature type="domain" description="Formiminotransferase N-terminal subdomain" evidence="9">
    <location>
        <begin position="3"/>
        <end position="180"/>
    </location>
</feature>
<evidence type="ECO:0000256" key="5">
    <source>
        <dbReference type="ARBA" id="ARBA00022679"/>
    </source>
</evidence>
<dbReference type="SMART" id="SM01221">
    <property type="entry name" value="FTCD"/>
    <property type="match status" value="1"/>
</dbReference>
<evidence type="ECO:0000256" key="2">
    <source>
        <dbReference type="ARBA" id="ARBA00005082"/>
    </source>
</evidence>
<dbReference type="PANTHER" id="PTHR12234:SF0">
    <property type="entry name" value="FORMIMIDOYLTRANSFERASE-CYCLODEAMINASE"/>
    <property type="match status" value="1"/>
</dbReference>
<evidence type="ECO:0000313" key="10">
    <source>
        <dbReference type="EMBL" id="NBG67428.1"/>
    </source>
</evidence>
<evidence type="ECO:0000256" key="1">
    <source>
        <dbReference type="ARBA" id="ARBA00004496"/>
    </source>
</evidence>
<dbReference type="EMBL" id="WWNE01000018">
    <property type="protein sequence ID" value="NBG67428.1"/>
    <property type="molecule type" value="Genomic_DNA"/>
</dbReference>
<dbReference type="InterPro" id="IPR012886">
    <property type="entry name" value="Formiminotransferase_N"/>
</dbReference>
<dbReference type="GO" id="GO:0005542">
    <property type="term" value="F:folic acid binding"/>
    <property type="evidence" value="ECO:0007669"/>
    <property type="project" value="UniProtKB-KW"/>
</dbReference>
<keyword evidence="5 10" id="KW-0808">Transferase</keyword>
<dbReference type="SMART" id="SM01222">
    <property type="entry name" value="FTCD_N"/>
    <property type="match status" value="1"/>
</dbReference>
<proteinExistence type="predicted"/>
<dbReference type="InterPro" id="IPR013802">
    <property type="entry name" value="Formiminotransferase_C"/>
</dbReference>
<evidence type="ECO:0000313" key="11">
    <source>
        <dbReference type="Proteomes" id="UP000470771"/>
    </source>
</evidence>
<sequence>MEPIIECVPNFSEGQNNETIKAIASAIRKIKGVRLLHVDSGFAANRTVYTFVGNPLSVLEAAFQAIKVAAELIDMRSHKGEHPRMGACDVCPLIPVSGISMNEVIDLSHQLGKRVGEELNIPVYLYEKSAQQPERVQLANVRKGEYEGLPLKMSLPHWQPDYGPNILNPKSGATILGARNFLIAYNFNLNTSNITIARSIAEQIRESGKYIGKNEQGKKLYTPGKFKALKSIGWFIKDFGIAQVSCNFSDYQLTPLHLVHEMVKLLAAEHDCKVTGAELIGLIPKEALLMAGQFYEPNQTEEDKLIATAIKELGLSDLNEFRPNERIIEFML</sequence>
<dbReference type="InterPro" id="IPR051623">
    <property type="entry name" value="FTCD"/>
</dbReference>
<feature type="domain" description="Formiminotransferase C-terminal subdomain" evidence="8">
    <location>
        <begin position="181"/>
        <end position="331"/>
    </location>
</feature>
<evidence type="ECO:0000256" key="3">
    <source>
        <dbReference type="ARBA" id="ARBA00012252"/>
    </source>
</evidence>
<dbReference type="EC" id="2.1.2.5" evidence="3"/>
<dbReference type="GO" id="GO:0030409">
    <property type="term" value="F:glutamate formimidoyltransferase activity"/>
    <property type="evidence" value="ECO:0007669"/>
    <property type="project" value="UniProtKB-EC"/>
</dbReference>
<evidence type="ECO:0000259" key="9">
    <source>
        <dbReference type="SMART" id="SM01222"/>
    </source>
</evidence>
<comment type="caution">
    <text evidence="10">The sequence shown here is derived from an EMBL/GenBank/DDBJ whole genome shotgun (WGS) entry which is preliminary data.</text>
</comment>
<keyword evidence="6" id="KW-0369">Histidine metabolism</keyword>
<dbReference type="SUPFAM" id="SSF55116">
    <property type="entry name" value="Formiminotransferase domain of formiminotransferase-cyclodeaminase"/>
    <property type="match status" value="2"/>
</dbReference>
<dbReference type="Pfam" id="PF02971">
    <property type="entry name" value="FTCD"/>
    <property type="match status" value="1"/>
</dbReference>
<reference evidence="10 11" key="1">
    <citation type="submission" date="2019-12" db="EMBL/GenBank/DDBJ databases">
        <authorList>
            <person name="Zhao J."/>
        </authorList>
    </citation>
    <scope>NUCLEOTIDE SEQUENCE [LARGE SCALE GENOMIC DNA]</scope>
    <source>
        <strain evidence="10 11">S-15</strain>
    </source>
</reference>
<comment type="subcellular location">
    <subcellularLocation>
        <location evidence="1">Cytoplasm</location>
    </subcellularLocation>
</comment>
<organism evidence="10 11">
    <name type="scientific">Acidiluteibacter ferrifornacis</name>
    <dbReference type="NCBI Taxonomy" id="2692424"/>
    <lineage>
        <taxon>Bacteria</taxon>
        <taxon>Pseudomonadati</taxon>
        <taxon>Bacteroidota</taxon>
        <taxon>Flavobacteriia</taxon>
        <taxon>Flavobacteriales</taxon>
        <taxon>Cryomorphaceae</taxon>
        <taxon>Acidiluteibacter</taxon>
    </lineage>
</organism>
<dbReference type="InterPro" id="IPR022384">
    <property type="entry name" value="FormiminoTrfase_cat_dom_sf"/>
</dbReference>
<dbReference type="GO" id="GO:0019556">
    <property type="term" value="P:L-histidine catabolic process to glutamate and formamide"/>
    <property type="evidence" value="ECO:0007669"/>
    <property type="project" value="UniProtKB-UniPathway"/>
</dbReference>
<dbReference type="GO" id="GO:0019557">
    <property type="term" value="P:L-histidine catabolic process to glutamate and formate"/>
    <property type="evidence" value="ECO:0007669"/>
    <property type="project" value="UniProtKB-UniPathway"/>
</dbReference>
<dbReference type="GO" id="GO:0005737">
    <property type="term" value="C:cytoplasm"/>
    <property type="evidence" value="ECO:0007669"/>
    <property type="project" value="UniProtKB-SubCell"/>
</dbReference>